<accession>A0A1H3HSI1</accession>
<name>A0A1H3HSI1_9BURK</name>
<organism evidence="1 2">
    <name type="scientific">Delftia lacustris</name>
    <dbReference type="NCBI Taxonomy" id="558537"/>
    <lineage>
        <taxon>Bacteria</taxon>
        <taxon>Pseudomonadati</taxon>
        <taxon>Pseudomonadota</taxon>
        <taxon>Betaproteobacteria</taxon>
        <taxon>Burkholderiales</taxon>
        <taxon>Comamonadaceae</taxon>
        <taxon>Delftia</taxon>
    </lineage>
</organism>
<dbReference type="EMBL" id="FNPE01000003">
    <property type="protein sequence ID" value="SDY18380.1"/>
    <property type="molecule type" value="Genomic_DNA"/>
</dbReference>
<dbReference type="AlphaFoldDB" id="A0A1H3HSI1"/>
<proteinExistence type="predicted"/>
<gene>
    <name evidence="1" type="ORF">SAMN05421547_10326</name>
</gene>
<evidence type="ECO:0000313" key="2">
    <source>
        <dbReference type="Proteomes" id="UP000183417"/>
    </source>
</evidence>
<sequence length="31" mass="3287">MPTPLRSFSADASFGNWLTETLARMVDGGTG</sequence>
<protein>
    <submittedName>
        <fullName evidence="1">Uncharacterized protein</fullName>
    </submittedName>
</protein>
<evidence type="ECO:0000313" key="1">
    <source>
        <dbReference type="EMBL" id="SDY18380.1"/>
    </source>
</evidence>
<dbReference type="Proteomes" id="UP000183417">
    <property type="component" value="Unassembled WGS sequence"/>
</dbReference>
<reference evidence="1 2" key="1">
    <citation type="submission" date="2016-10" db="EMBL/GenBank/DDBJ databases">
        <authorList>
            <person name="de Groot N.N."/>
        </authorList>
    </citation>
    <scope>NUCLEOTIDE SEQUENCE [LARGE SCALE GENOMIC DNA]</scope>
    <source>
        <strain evidence="1 2">LMG 24775</strain>
    </source>
</reference>